<dbReference type="InterPro" id="IPR020471">
    <property type="entry name" value="AKR"/>
</dbReference>
<dbReference type="PANTHER" id="PTHR43638">
    <property type="entry name" value="OXIDOREDUCTASE, ALDO/KETO REDUCTASE FAMILY PROTEIN"/>
    <property type="match status" value="1"/>
</dbReference>
<feature type="domain" description="NADP-dependent oxidoreductase" evidence="4">
    <location>
        <begin position="15"/>
        <end position="262"/>
    </location>
</feature>
<gene>
    <name evidence="5" type="ORF">SAMN06297144_3189</name>
</gene>
<protein>
    <submittedName>
        <fullName evidence="5">Aldo/keto reductase</fullName>
    </submittedName>
</protein>
<dbReference type="Gene3D" id="3.20.20.100">
    <property type="entry name" value="NADP-dependent oxidoreductase domain"/>
    <property type="match status" value="1"/>
</dbReference>
<dbReference type="EMBL" id="OBMI01000003">
    <property type="protein sequence ID" value="SOB88051.1"/>
    <property type="molecule type" value="Genomic_DNA"/>
</dbReference>
<dbReference type="PIRSF" id="PIRSF000097">
    <property type="entry name" value="AKR"/>
    <property type="match status" value="1"/>
</dbReference>
<dbReference type="InterPro" id="IPR023210">
    <property type="entry name" value="NADP_OxRdtase_dom"/>
</dbReference>
<evidence type="ECO:0000256" key="2">
    <source>
        <dbReference type="PIRSR" id="PIRSR000097-2"/>
    </source>
</evidence>
<keyword evidence="6" id="KW-1185">Reference proteome</keyword>
<feature type="binding site" evidence="2">
    <location>
        <position position="111"/>
    </location>
    <ligand>
        <name>substrate</name>
    </ligand>
</feature>
<evidence type="ECO:0000259" key="4">
    <source>
        <dbReference type="Pfam" id="PF00248"/>
    </source>
</evidence>
<dbReference type="Pfam" id="PF00248">
    <property type="entry name" value="Aldo_ket_red"/>
    <property type="match status" value="1"/>
</dbReference>
<sequence length="276" mass="30405">MKTIRFPDGTTVPALGQGTWMMAEDPSRRRQEIAALREGVELGLTLIDTAEMYADGESERLVGEAITGMRDRVFLISKAYPQNASAKRLPRACEASLERLGTDRLDLYLLHWRGSVPLAETVEAMERLVAAGKIVRWGVSNLDANDLEELVAAGGERCQTDQILYNLTRRGPEHDLIPWLAERRMPVMAYSPVEQGRLLAHRGLAAIARERGVTPAQVALAWLLARDGVIAIPKAGSAAHVRENRAAADLDLSDTDLARLDDVFPRPRGPVPLEML</sequence>
<dbReference type="GO" id="GO:0016491">
    <property type="term" value="F:oxidoreductase activity"/>
    <property type="evidence" value="ECO:0007669"/>
    <property type="project" value="InterPro"/>
</dbReference>
<dbReference type="CDD" id="cd19138">
    <property type="entry name" value="AKR_YeaE"/>
    <property type="match status" value="1"/>
</dbReference>
<evidence type="ECO:0000256" key="1">
    <source>
        <dbReference type="PIRSR" id="PIRSR000097-1"/>
    </source>
</evidence>
<evidence type="ECO:0000313" key="5">
    <source>
        <dbReference type="EMBL" id="SOB88051.1"/>
    </source>
</evidence>
<dbReference type="OrthoDB" id="7181835at2"/>
<feature type="site" description="Lowers pKa of active site Tyr" evidence="3">
    <location>
        <position position="78"/>
    </location>
</feature>
<dbReference type="PRINTS" id="PR00069">
    <property type="entry name" value="ALDKETRDTASE"/>
</dbReference>
<dbReference type="AlphaFoldDB" id="A0A285R1T5"/>
<evidence type="ECO:0000256" key="3">
    <source>
        <dbReference type="PIRSR" id="PIRSR000097-3"/>
    </source>
</evidence>
<accession>A0A285R1T5</accession>
<evidence type="ECO:0000313" key="6">
    <source>
        <dbReference type="Proteomes" id="UP000219494"/>
    </source>
</evidence>
<dbReference type="Proteomes" id="UP000219494">
    <property type="component" value="Unassembled WGS sequence"/>
</dbReference>
<dbReference type="InterPro" id="IPR036812">
    <property type="entry name" value="NAD(P)_OxRdtase_dom_sf"/>
</dbReference>
<dbReference type="PANTHER" id="PTHR43638:SF3">
    <property type="entry name" value="ALDEHYDE REDUCTASE"/>
    <property type="match status" value="1"/>
</dbReference>
<reference evidence="5 6" key="1">
    <citation type="submission" date="2017-07" db="EMBL/GenBank/DDBJ databases">
        <authorList>
            <person name="Sun Z.S."/>
            <person name="Albrecht U."/>
            <person name="Echele G."/>
            <person name="Lee C.C."/>
        </authorList>
    </citation>
    <scope>NUCLEOTIDE SEQUENCE [LARGE SCALE GENOMIC DNA]</scope>
    <source>
        <strain evidence="5 6">CGMCC 1.12672</strain>
    </source>
</reference>
<organism evidence="5 6">
    <name type="scientific">Sphingomonas guangdongensis</name>
    <dbReference type="NCBI Taxonomy" id="1141890"/>
    <lineage>
        <taxon>Bacteria</taxon>
        <taxon>Pseudomonadati</taxon>
        <taxon>Pseudomonadota</taxon>
        <taxon>Alphaproteobacteria</taxon>
        <taxon>Sphingomonadales</taxon>
        <taxon>Sphingomonadaceae</taxon>
        <taxon>Sphingomonas</taxon>
    </lineage>
</organism>
<proteinExistence type="predicted"/>
<dbReference type="RefSeq" id="WP_097064875.1">
    <property type="nucleotide sequence ID" value="NZ_OBMI01000003.1"/>
</dbReference>
<feature type="active site" description="Proton donor" evidence="1">
    <location>
        <position position="53"/>
    </location>
</feature>
<dbReference type="SUPFAM" id="SSF51430">
    <property type="entry name" value="NAD(P)-linked oxidoreductase"/>
    <property type="match status" value="1"/>
</dbReference>
<name>A0A285R1T5_9SPHN</name>